<dbReference type="EC" id="2.3.1.286" evidence="1"/>
<organism evidence="6 7">
    <name type="scientific">Blautia parvula</name>
    <dbReference type="NCBI Taxonomy" id="2877527"/>
    <lineage>
        <taxon>Bacteria</taxon>
        <taxon>Bacillati</taxon>
        <taxon>Bacillota</taxon>
        <taxon>Clostridia</taxon>
        <taxon>Lachnospirales</taxon>
        <taxon>Lachnospiraceae</taxon>
        <taxon>Blautia</taxon>
    </lineage>
</organism>
<keyword evidence="3" id="KW-0520">NAD</keyword>
<dbReference type="PANTHER" id="PTHR11085">
    <property type="entry name" value="NAD-DEPENDENT PROTEIN DEACYLASE SIRTUIN-5, MITOCHONDRIAL-RELATED"/>
    <property type="match status" value="1"/>
</dbReference>
<dbReference type="InterPro" id="IPR026591">
    <property type="entry name" value="Sirtuin_cat_small_dom_sf"/>
</dbReference>
<dbReference type="Proteomes" id="UP001600941">
    <property type="component" value="Unassembled WGS sequence"/>
</dbReference>
<dbReference type="InterPro" id="IPR029035">
    <property type="entry name" value="DHS-like_NAD/FAD-binding_dom"/>
</dbReference>
<dbReference type="Pfam" id="PF02146">
    <property type="entry name" value="SIR2"/>
    <property type="match status" value="1"/>
</dbReference>
<dbReference type="InterPro" id="IPR050134">
    <property type="entry name" value="NAD-dep_sirtuin_deacylases"/>
</dbReference>
<keyword evidence="4" id="KW-0479">Metal-binding</keyword>
<keyword evidence="7" id="KW-1185">Reference proteome</keyword>
<evidence type="ECO:0000256" key="4">
    <source>
        <dbReference type="PROSITE-ProRule" id="PRU00236"/>
    </source>
</evidence>
<sequence length="233" mass="25626">MDGQILELKKAIEQSHYTVAITGAGISVSAGIGDFEHMNFATVLQVSSDKVLRTAPEHYYKMAQKAFLNAMFRGKSTVTHKKLAYLEQTGRLQGIVTTNIDCLHSLAGSKSVAELQGSFGINKCLSCGKHYDDVFIWNQGKAPKCKVCGGVIAPFPVYEHIGLADTEVGKARDWLSRAELVLIIGTNGPYGNVYFNYIRHSAKIVQINPKHTQFDKIVNLNIHSKSDDVLSLL</sequence>
<feature type="binding site" evidence="4">
    <location>
        <position position="148"/>
    </location>
    <ligand>
        <name>Zn(2+)</name>
        <dbReference type="ChEBI" id="CHEBI:29105"/>
    </ligand>
</feature>
<comment type="caution">
    <text evidence="6">The sequence shown here is derived from an EMBL/GenBank/DDBJ whole genome shotgun (WGS) entry which is preliminary data.</text>
</comment>
<keyword evidence="4" id="KW-0862">Zinc</keyword>
<evidence type="ECO:0000313" key="7">
    <source>
        <dbReference type="Proteomes" id="UP001600941"/>
    </source>
</evidence>
<dbReference type="SUPFAM" id="SSF52467">
    <property type="entry name" value="DHS-like NAD/FAD-binding domain"/>
    <property type="match status" value="1"/>
</dbReference>
<dbReference type="Gene3D" id="3.30.1600.10">
    <property type="entry name" value="SIR2/SIRT2 'Small Domain"/>
    <property type="match status" value="1"/>
</dbReference>
<keyword evidence="2" id="KW-0808">Transferase</keyword>
<evidence type="ECO:0000313" key="6">
    <source>
        <dbReference type="EMBL" id="GAA6498594.1"/>
    </source>
</evidence>
<dbReference type="Gene3D" id="3.40.50.1220">
    <property type="entry name" value="TPP-binding domain"/>
    <property type="match status" value="1"/>
</dbReference>
<feature type="domain" description="Deacetylase sirtuin-type" evidence="5">
    <location>
        <begin position="1"/>
        <end position="233"/>
    </location>
</feature>
<protein>
    <recommendedName>
        <fullName evidence="1">protein acetyllysine N-acetyltransferase</fullName>
        <ecNumber evidence="1">2.3.1.286</ecNumber>
    </recommendedName>
</protein>
<dbReference type="InterPro" id="IPR026590">
    <property type="entry name" value="Ssirtuin_cat_dom"/>
</dbReference>
<feature type="binding site" evidence="4">
    <location>
        <position position="127"/>
    </location>
    <ligand>
        <name>Zn(2+)</name>
        <dbReference type="ChEBI" id="CHEBI:29105"/>
    </ligand>
</feature>
<comment type="caution">
    <text evidence="4">Lacks conserved residue(s) required for the propagation of feature annotation.</text>
</comment>
<proteinExistence type="predicted"/>
<reference evidence="6 7" key="1">
    <citation type="submission" date="2024-04" db="EMBL/GenBank/DDBJ databases">
        <title>Defined microbial consortia suppress multidrug-resistant proinflammatory Enterobacteriaceae via ecological control.</title>
        <authorList>
            <person name="Furuichi M."/>
            <person name="Kawaguchi T."/>
            <person name="Pust M."/>
            <person name="Yasuma K."/>
            <person name="Plichta D."/>
            <person name="Hasegawa N."/>
            <person name="Ohya T."/>
            <person name="Bhattarai S."/>
            <person name="Sasajima S."/>
            <person name="Aoto Y."/>
            <person name="Tuganbaev T."/>
            <person name="Yaginuma M."/>
            <person name="Ueda M."/>
            <person name="Okahashi N."/>
            <person name="Amafuji K."/>
            <person name="Kiridooshi Y."/>
            <person name="Sugita K."/>
            <person name="Strazar M."/>
            <person name="Skelly A."/>
            <person name="Suda W."/>
            <person name="Hattori M."/>
            <person name="Nakamoto N."/>
            <person name="Caballero S."/>
            <person name="Norman J."/>
            <person name="Olle B."/>
            <person name="Tanoue T."/>
            <person name="Arita M."/>
            <person name="Bucci V."/>
            <person name="Atarashi K."/>
            <person name="Xavier R."/>
            <person name="Honda K."/>
        </authorList>
    </citation>
    <scope>NUCLEOTIDE SEQUENCE [LARGE SCALE GENOMIC DNA]</scope>
    <source>
        <strain evidence="7">k34-0107-D12</strain>
    </source>
</reference>
<dbReference type="PANTHER" id="PTHR11085:SF10">
    <property type="entry name" value="NAD-DEPENDENT PROTEIN DEACYLASE SIRTUIN-5, MITOCHONDRIAL-RELATED"/>
    <property type="match status" value="1"/>
</dbReference>
<evidence type="ECO:0000256" key="1">
    <source>
        <dbReference type="ARBA" id="ARBA00012928"/>
    </source>
</evidence>
<evidence type="ECO:0000256" key="3">
    <source>
        <dbReference type="ARBA" id="ARBA00023027"/>
    </source>
</evidence>
<accession>A0ABQ0BPY6</accession>
<evidence type="ECO:0000256" key="2">
    <source>
        <dbReference type="ARBA" id="ARBA00022679"/>
    </source>
</evidence>
<dbReference type="PROSITE" id="PS50305">
    <property type="entry name" value="SIRTUIN"/>
    <property type="match status" value="1"/>
</dbReference>
<evidence type="ECO:0000259" key="5">
    <source>
        <dbReference type="PROSITE" id="PS50305"/>
    </source>
</evidence>
<dbReference type="EMBL" id="BAABZQ010000001">
    <property type="protein sequence ID" value="GAA6498594.1"/>
    <property type="molecule type" value="Genomic_DNA"/>
</dbReference>
<dbReference type="RefSeq" id="WP_390423042.1">
    <property type="nucleotide sequence ID" value="NZ_BAABZQ010000001.1"/>
</dbReference>
<feature type="binding site" evidence="4">
    <location>
        <position position="124"/>
    </location>
    <ligand>
        <name>Zn(2+)</name>
        <dbReference type="ChEBI" id="CHEBI:29105"/>
    </ligand>
</feature>
<dbReference type="InterPro" id="IPR003000">
    <property type="entry name" value="Sirtuin"/>
</dbReference>
<name>A0ABQ0BPY6_9FIRM</name>
<feature type="binding site" evidence="4">
    <location>
        <position position="145"/>
    </location>
    <ligand>
        <name>Zn(2+)</name>
        <dbReference type="ChEBI" id="CHEBI:29105"/>
    </ligand>
</feature>
<gene>
    <name evidence="6" type="ORF">K340107D12_14100</name>
</gene>